<dbReference type="InterPro" id="IPR008189">
    <property type="entry name" value="rRNA_ssu_MeTfrase_I"/>
</dbReference>
<dbReference type="EMBL" id="OB746652">
    <property type="protein sequence ID" value="CAD7239902.1"/>
    <property type="molecule type" value="Genomic_DNA"/>
</dbReference>
<organism evidence="2">
    <name type="scientific">Cyprideis torosa</name>
    <dbReference type="NCBI Taxonomy" id="163714"/>
    <lineage>
        <taxon>Eukaryota</taxon>
        <taxon>Metazoa</taxon>
        <taxon>Ecdysozoa</taxon>
        <taxon>Arthropoda</taxon>
        <taxon>Crustacea</taxon>
        <taxon>Oligostraca</taxon>
        <taxon>Ostracoda</taxon>
        <taxon>Podocopa</taxon>
        <taxon>Podocopida</taxon>
        <taxon>Cytherocopina</taxon>
        <taxon>Cytheroidea</taxon>
        <taxon>Cytherideidae</taxon>
        <taxon>Cyprideis</taxon>
    </lineage>
</organism>
<dbReference type="InterPro" id="IPR014777">
    <property type="entry name" value="4pyrrole_Mease_sub1"/>
</dbReference>
<proteinExistence type="predicted"/>
<dbReference type="PANTHER" id="PTHR46111">
    <property type="entry name" value="RIBOSOMAL RNA SMALL SUBUNIT METHYLTRANSFERASE I"/>
    <property type="match status" value="1"/>
</dbReference>
<dbReference type="Gene3D" id="3.40.1010.10">
    <property type="entry name" value="Cobalt-precorrin-4 Transmethylase, Domain 1"/>
    <property type="match status" value="1"/>
</dbReference>
<dbReference type="Gene3D" id="3.30.950.10">
    <property type="entry name" value="Methyltransferase, Cobalt-precorrin-4 Transmethylase, Domain 2"/>
    <property type="match status" value="1"/>
</dbReference>
<dbReference type="Pfam" id="PF00590">
    <property type="entry name" value="TP_methylase"/>
    <property type="match status" value="1"/>
</dbReference>
<dbReference type="InterPro" id="IPR014776">
    <property type="entry name" value="4pyrrole_Mease_sub2"/>
</dbReference>
<name>A0A7R8WXF1_9CRUS</name>
<feature type="domain" description="Tetrapyrrole methylase" evidence="1">
    <location>
        <begin position="11"/>
        <end position="121"/>
    </location>
</feature>
<dbReference type="GO" id="GO:0008168">
    <property type="term" value="F:methyltransferase activity"/>
    <property type="evidence" value="ECO:0007669"/>
    <property type="project" value="InterPro"/>
</dbReference>
<dbReference type="OrthoDB" id="289942at2759"/>
<sequence>MTQRLLRHLELKKPLKSLHAHNEADQSQQFLDLLEHGKSVALVSDAGTPLISDPGFPLIRAARQQGYGVSPLPGPSALIAALSVSGLACHRFAFEGFMPAKKQARRHALEKLASEPRTLVF</sequence>
<feature type="non-terminal residue" evidence="2">
    <location>
        <position position="121"/>
    </location>
</feature>
<dbReference type="PANTHER" id="PTHR46111:SF1">
    <property type="entry name" value="RIBOSOMAL RNA SMALL SUBUNIT METHYLTRANSFERASE I"/>
    <property type="match status" value="1"/>
</dbReference>
<dbReference type="InterPro" id="IPR018063">
    <property type="entry name" value="SAM_MeTrfase_RsmI_CS"/>
</dbReference>
<protein>
    <recommendedName>
        <fullName evidence="1">Tetrapyrrole methylase domain-containing protein</fullName>
    </recommendedName>
</protein>
<dbReference type="PROSITE" id="PS01296">
    <property type="entry name" value="RSMI"/>
    <property type="match status" value="1"/>
</dbReference>
<accession>A0A7R8WXF1</accession>
<dbReference type="InterPro" id="IPR035996">
    <property type="entry name" value="4pyrrol_Methylase_sf"/>
</dbReference>
<evidence type="ECO:0000259" key="1">
    <source>
        <dbReference type="Pfam" id="PF00590"/>
    </source>
</evidence>
<dbReference type="InterPro" id="IPR000878">
    <property type="entry name" value="4pyrrol_Mease"/>
</dbReference>
<dbReference type="AlphaFoldDB" id="A0A7R8WXF1"/>
<gene>
    <name evidence="2" type="ORF">CTOB1V02_LOCUS17717</name>
</gene>
<dbReference type="SUPFAM" id="SSF53790">
    <property type="entry name" value="Tetrapyrrole methylase"/>
    <property type="match status" value="1"/>
</dbReference>
<reference evidence="2" key="1">
    <citation type="submission" date="2020-11" db="EMBL/GenBank/DDBJ databases">
        <authorList>
            <person name="Tran Van P."/>
        </authorList>
    </citation>
    <scope>NUCLEOTIDE SEQUENCE</scope>
</reference>
<evidence type="ECO:0000313" key="2">
    <source>
        <dbReference type="EMBL" id="CAD7239902.1"/>
    </source>
</evidence>